<gene>
    <name evidence="1" type="ORF">C7K55_09515</name>
</gene>
<name>A0A2P7MTY0_9CYAN</name>
<dbReference type="AlphaFoldDB" id="A0A2P7MTY0"/>
<sequence>MAAPSADAREQFIVSIRADEARARLAAEQGDLPQAARFIIAALDGERRMAATGPQVLQLIKPRG</sequence>
<evidence type="ECO:0000313" key="2">
    <source>
        <dbReference type="Proteomes" id="UP000243002"/>
    </source>
</evidence>
<accession>A0A2P7MTY0</accession>
<dbReference type="EMBL" id="PXXO01000010">
    <property type="protein sequence ID" value="PSJ04683.1"/>
    <property type="molecule type" value="Genomic_DNA"/>
</dbReference>
<comment type="caution">
    <text evidence="1">The sequence shown here is derived from an EMBL/GenBank/DDBJ whole genome shotgun (WGS) entry which is preliminary data.</text>
</comment>
<keyword evidence="2" id="KW-1185">Reference proteome</keyword>
<dbReference type="Proteomes" id="UP000243002">
    <property type="component" value="Unassembled WGS sequence"/>
</dbReference>
<proteinExistence type="predicted"/>
<protein>
    <submittedName>
        <fullName evidence="1">Uncharacterized protein</fullName>
    </submittedName>
</protein>
<organism evidence="1 2">
    <name type="scientific">Cyanobium usitatum str. Tous</name>
    <dbReference type="NCBI Taxonomy" id="2116684"/>
    <lineage>
        <taxon>Bacteria</taxon>
        <taxon>Bacillati</taxon>
        <taxon>Cyanobacteriota</taxon>
        <taxon>Cyanophyceae</taxon>
        <taxon>Synechococcales</taxon>
        <taxon>Prochlorococcaceae</taxon>
        <taxon>Cyanobium</taxon>
    </lineage>
</organism>
<reference evidence="1 2" key="1">
    <citation type="journal article" date="2018" name="Environ. Microbiol.">
        <title>Ecological and genomic features of two widespread freshwater picocyanobacteria.</title>
        <authorList>
            <person name="Cabello-Yeves P.J."/>
            <person name="Picazo A."/>
            <person name="Camacho A."/>
            <person name="Callieri C."/>
            <person name="Rosselli R."/>
            <person name="Roda-Garcia J.J."/>
            <person name="Coutinho F.H."/>
            <person name="Rodriguez-Valera F."/>
        </authorList>
    </citation>
    <scope>NUCLEOTIDE SEQUENCE [LARGE SCALE GENOMIC DNA]</scope>
    <source>
        <strain evidence="1 2">Tous</strain>
    </source>
</reference>
<evidence type="ECO:0000313" key="1">
    <source>
        <dbReference type="EMBL" id="PSJ04683.1"/>
    </source>
</evidence>